<evidence type="ECO:0008006" key="4">
    <source>
        <dbReference type="Google" id="ProtNLM"/>
    </source>
</evidence>
<accession>A0A9P0KS62</accession>
<feature type="region of interest" description="Disordered" evidence="1">
    <location>
        <begin position="181"/>
        <end position="334"/>
    </location>
</feature>
<dbReference type="Proteomes" id="UP001152888">
    <property type="component" value="Unassembled WGS sequence"/>
</dbReference>
<gene>
    <name evidence="2" type="ORF">ACAOBT_LOCUS14724</name>
</gene>
<sequence>KGVLKRWKHLRDAFAKAEKKAKQSKTSGAKATKIKKYIYNDELQFLKKIYDNPETTESFVTKDNKEIDASGHQPPESPQNTQHEIRQSTVRKEKALSNGQPPKRRKKLDEVDLKILNALENKEPENPNSQMSFLQSLLLHTETFDSDQWLQFQMEVLQVISNIKNQKYAALQGYTTQRAPQFQQQSQSMPYHYQPQTFPQSPQQCFTTPKNNSSNSRQPHFQLNDPPSLLSVSSQHALPTQPLQPRQNHPPLTTSYSYPQQPPPFDPKSTSSLSQNDLSTPRYQPRQKNHKTFITLIPSRPQPPASPTPTPSPSPQNDLPTSPAPSMYDKGVTAADHYENFSDFLEEDDCARSSSVEMDVSLKRRSSSMAASTSSTISQQMQSPTSEGSNKEVALPTISLLRTNSQTTSKREVS</sequence>
<name>A0A9P0KS62_ACAOB</name>
<feature type="compositionally biased region" description="Basic and acidic residues" evidence="1">
    <location>
        <begin position="60"/>
        <end position="69"/>
    </location>
</feature>
<feature type="region of interest" description="Disordered" evidence="1">
    <location>
        <begin position="363"/>
        <end position="414"/>
    </location>
</feature>
<organism evidence="2 3">
    <name type="scientific">Acanthoscelides obtectus</name>
    <name type="common">Bean weevil</name>
    <name type="synonym">Bruchus obtectus</name>
    <dbReference type="NCBI Taxonomy" id="200917"/>
    <lineage>
        <taxon>Eukaryota</taxon>
        <taxon>Metazoa</taxon>
        <taxon>Ecdysozoa</taxon>
        <taxon>Arthropoda</taxon>
        <taxon>Hexapoda</taxon>
        <taxon>Insecta</taxon>
        <taxon>Pterygota</taxon>
        <taxon>Neoptera</taxon>
        <taxon>Endopterygota</taxon>
        <taxon>Coleoptera</taxon>
        <taxon>Polyphaga</taxon>
        <taxon>Cucujiformia</taxon>
        <taxon>Chrysomeloidea</taxon>
        <taxon>Chrysomelidae</taxon>
        <taxon>Bruchinae</taxon>
        <taxon>Bruchini</taxon>
        <taxon>Acanthoscelides</taxon>
    </lineage>
</organism>
<keyword evidence="3" id="KW-1185">Reference proteome</keyword>
<dbReference type="EMBL" id="CAKOFQ010006914">
    <property type="protein sequence ID" value="CAH1981888.1"/>
    <property type="molecule type" value="Genomic_DNA"/>
</dbReference>
<feature type="compositionally biased region" description="Basic and acidic residues" evidence="1">
    <location>
        <begin position="83"/>
        <end position="95"/>
    </location>
</feature>
<dbReference type="AlphaFoldDB" id="A0A9P0KS62"/>
<feature type="region of interest" description="Disordered" evidence="1">
    <location>
        <begin position="57"/>
        <end position="109"/>
    </location>
</feature>
<protein>
    <recommendedName>
        <fullName evidence="4">BESS domain-containing protein</fullName>
    </recommendedName>
</protein>
<evidence type="ECO:0000256" key="1">
    <source>
        <dbReference type="SAM" id="MobiDB-lite"/>
    </source>
</evidence>
<feature type="compositionally biased region" description="Polar residues" evidence="1">
    <location>
        <begin position="194"/>
        <end position="221"/>
    </location>
</feature>
<feature type="compositionally biased region" description="Low complexity" evidence="1">
    <location>
        <begin position="367"/>
        <end position="386"/>
    </location>
</feature>
<feature type="non-terminal residue" evidence="2">
    <location>
        <position position="1"/>
    </location>
</feature>
<feature type="compositionally biased region" description="Polar residues" evidence="1">
    <location>
        <begin position="268"/>
        <end position="282"/>
    </location>
</feature>
<dbReference type="OrthoDB" id="6437731at2759"/>
<evidence type="ECO:0000313" key="2">
    <source>
        <dbReference type="EMBL" id="CAH1981888.1"/>
    </source>
</evidence>
<reference evidence="2" key="1">
    <citation type="submission" date="2022-03" db="EMBL/GenBank/DDBJ databases">
        <authorList>
            <person name="Sayadi A."/>
        </authorList>
    </citation>
    <scope>NUCLEOTIDE SEQUENCE</scope>
</reference>
<feature type="compositionally biased region" description="Polar residues" evidence="1">
    <location>
        <begin position="230"/>
        <end position="259"/>
    </location>
</feature>
<comment type="caution">
    <text evidence="2">The sequence shown here is derived from an EMBL/GenBank/DDBJ whole genome shotgun (WGS) entry which is preliminary data.</text>
</comment>
<proteinExistence type="predicted"/>
<evidence type="ECO:0000313" key="3">
    <source>
        <dbReference type="Proteomes" id="UP001152888"/>
    </source>
</evidence>
<feature type="compositionally biased region" description="Pro residues" evidence="1">
    <location>
        <begin position="300"/>
        <end position="314"/>
    </location>
</feature>